<proteinExistence type="predicted"/>
<dbReference type="Proteomes" id="UP000335978">
    <property type="component" value="Unassembled WGS sequence"/>
</dbReference>
<protein>
    <submittedName>
        <fullName evidence="1">Uncharacterized protein</fullName>
    </submittedName>
</protein>
<comment type="caution">
    <text evidence="1">The sequence shown here is derived from an EMBL/GenBank/DDBJ whole genome shotgun (WGS) entry which is preliminary data.</text>
</comment>
<dbReference type="AlphaFoldDB" id="A0A9P2BYM1"/>
<evidence type="ECO:0000313" key="2">
    <source>
        <dbReference type="Proteomes" id="UP000335978"/>
    </source>
</evidence>
<sequence>MTPKTSYDIVNKVIKQERRSNPLLASLTRTFSGKKFKLSSRSLRDFECAGLLKSSPFFYGLRTNELAGRRFEQLFSILL</sequence>
<dbReference type="EMBL" id="AAMGHX010000002">
    <property type="protein sequence ID" value="EDH0840847.1"/>
    <property type="molecule type" value="Genomic_DNA"/>
</dbReference>
<evidence type="ECO:0000313" key="1">
    <source>
        <dbReference type="EMBL" id="EDH0840847.1"/>
    </source>
</evidence>
<gene>
    <name evidence="1" type="ORF">GCV64_07030</name>
</gene>
<accession>A0A9P2BYM1</accession>
<organism evidence="1 2">
    <name type="scientific">Listeria monocytogenes</name>
    <dbReference type="NCBI Taxonomy" id="1639"/>
    <lineage>
        <taxon>Bacteria</taxon>
        <taxon>Bacillati</taxon>
        <taxon>Bacillota</taxon>
        <taxon>Bacilli</taxon>
        <taxon>Bacillales</taxon>
        <taxon>Listeriaceae</taxon>
        <taxon>Listeria</taxon>
    </lineage>
</organism>
<name>A0A9P2BYM1_LISMN</name>
<reference evidence="1 2" key="1">
    <citation type="submission" date="2019-10" db="EMBL/GenBank/DDBJ databases">
        <authorList>
            <consortium name="GenomeTrakr: Next Generation Sequencing Network for Food Pathogen Tracability"/>
        </authorList>
    </citation>
    <scope>NUCLEOTIDE SEQUENCE [LARGE SCALE GENOMIC DNA]</scope>
    <source>
        <strain evidence="1 2">CFSAN085184</strain>
    </source>
</reference>